<evidence type="ECO:0000313" key="1">
    <source>
        <dbReference type="EMBL" id="KAL0566623.1"/>
    </source>
</evidence>
<protein>
    <submittedName>
        <fullName evidence="1">Uncharacterized protein</fullName>
    </submittedName>
</protein>
<name>A0ABR3EUP9_9AGAR</name>
<evidence type="ECO:0000313" key="2">
    <source>
        <dbReference type="Proteomes" id="UP001465976"/>
    </source>
</evidence>
<keyword evidence="2" id="KW-1185">Reference proteome</keyword>
<sequence>LYTDDELKELKNWSGDASKMMERLSSYVPCFCDPYDYFMPSRRVLGGKTGYLPSIIRSLRLQYMGVKDNPERLEEWACAKRAEFVERQSWAFECSNWYSDRQHAEQLAINRAHKERHETYVLSYVVLLSKHEFSSPEFFHHPLVSKAKPLTDQNWDAIQHVFTKLHEEIAARQQKQASRRVYQARLVTFWDVYKEHCDEIVYEDDRVLMPFGTFMLSETAESINNFLYTTPTGREILRAEISPLLPKLVIKNASQEWVRQKETDLQAHLDKLRVCRAYTEVVFKCKYCSGVLWAPRIFLHDCFSYGRKAREDDLVKVWKWKEDVPRQLVSRHRWSPVMFDYDSARTNFLREIVELCGVSTPSQLEEETLLFECLDCGKGDHRMFY</sequence>
<proteinExistence type="predicted"/>
<feature type="non-terminal residue" evidence="1">
    <location>
        <position position="1"/>
    </location>
</feature>
<dbReference type="EMBL" id="JBAHYK010001834">
    <property type="protein sequence ID" value="KAL0566623.1"/>
    <property type="molecule type" value="Genomic_DNA"/>
</dbReference>
<gene>
    <name evidence="1" type="ORF">V5O48_015384</name>
</gene>
<comment type="caution">
    <text evidence="1">The sequence shown here is derived from an EMBL/GenBank/DDBJ whole genome shotgun (WGS) entry which is preliminary data.</text>
</comment>
<accession>A0ABR3EUP9</accession>
<reference evidence="1 2" key="1">
    <citation type="submission" date="2024-02" db="EMBL/GenBank/DDBJ databases">
        <title>A draft genome for the cacao thread blight pathogen Marasmius crinis-equi.</title>
        <authorList>
            <person name="Cohen S.P."/>
            <person name="Baruah I.K."/>
            <person name="Amoako-Attah I."/>
            <person name="Bukari Y."/>
            <person name="Meinhardt L.W."/>
            <person name="Bailey B.A."/>
        </authorList>
    </citation>
    <scope>NUCLEOTIDE SEQUENCE [LARGE SCALE GENOMIC DNA]</scope>
    <source>
        <strain evidence="1 2">GH-76</strain>
    </source>
</reference>
<organism evidence="1 2">
    <name type="scientific">Marasmius crinis-equi</name>
    <dbReference type="NCBI Taxonomy" id="585013"/>
    <lineage>
        <taxon>Eukaryota</taxon>
        <taxon>Fungi</taxon>
        <taxon>Dikarya</taxon>
        <taxon>Basidiomycota</taxon>
        <taxon>Agaricomycotina</taxon>
        <taxon>Agaricomycetes</taxon>
        <taxon>Agaricomycetidae</taxon>
        <taxon>Agaricales</taxon>
        <taxon>Marasmiineae</taxon>
        <taxon>Marasmiaceae</taxon>
        <taxon>Marasmius</taxon>
    </lineage>
</organism>
<dbReference type="Proteomes" id="UP001465976">
    <property type="component" value="Unassembled WGS sequence"/>
</dbReference>